<dbReference type="EMBL" id="CP044331">
    <property type="protein sequence ID" value="QGM97263.1"/>
    <property type="molecule type" value="Genomic_DNA"/>
</dbReference>
<keyword evidence="1" id="KW-0812">Transmembrane</keyword>
<evidence type="ECO:0000313" key="2">
    <source>
        <dbReference type="EMBL" id="QGM97263.1"/>
    </source>
</evidence>
<dbReference type="KEGG" id="mpar:F7D14_07105"/>
<gene>
    <name evidence="2" type="ORF">F7D14_07105</name>
</gene>
<keyword evidence="3" id="KW-1185">Reference proteome</keyword>
<evidence type="ECO:0000313" key="3">
    <source>
        <dbReference type="Proteomes" id="UP000422569"/>
    </source>
</evidence>
<feature type="transmembrane region" description="Helical" evidence="1">
    <location>
        <begin position="44"/>
        <end position="64"/>
    </location>
</feature>
<dbReference type="Proteomes" id="UP000422569">
    <property type="component" value="Chromosome"/>
</dbReference>
<feature type="transmembrane region" description="Helical" evidence="1">
    <location>
        <begin position="12"/>
        <end position="38"/>
    </location>
</feature>
<keyword evidence="1" id="KW-0472">Membrane</keyword>
<evidence type="ECO:0000256" key="1">
    <source>
        <dbReference type="SAM" id="Phobius"/>
    </source>
</evidence>
<keyword evidence="1" id="KW-1133">Transmembrane helix</keyword>
<name>A0A6B8M7F6_9HYPH</name>
<reference evidence="2 3" key="1">
    <citation type="submission" date="2019-09" db="EMBL/GenBank/DDBJ databases">
        <title>Isolation and complete genome sequencing of Methylocystis species.</title>
        <authorList>
            <person name="Rumah B.L."/>
            <person name="Stead C.E."/>
            <person name="Stevens B.C."/>
            <person name="Minton N.P."/>
            <person name="Grosse-Honebrink A."/>
            <person name="Zhang Y."/>
        </authorList>
    </citation>
    <scope>NUCLEOTIDE SEQUENCE [LARGE SCALE GENOMIC DNA]</scope>
    <source>
        <strain evidence="2 3">BRCS2</strain>
    </source>
</reference>
<accession>A0A6B8M7F6</accession>
<dbReference type="RefSeq" id="WP_016919711.1">
    <property type="nucleotide sequence ID" value="NZ_CP044331.1"/>
</dbReference>
<evidence type="ECO:0008006" key="4">
    <source>
        <dbReference type="Google" id="ProtNLM"/>
    </source>
</evidence>
<protein>
    <recommendedName>
        <fullName evidence="4">DUF4175 domain-containing protein</fullName>
    </recommendedName>
</protein>
<sequence>MLFAIFFNFAGLGLFCWLLYALAVDALAFFAALSIGFAAFRAGAGTVCAVALALIAGVGVLTLIRIGVAATRSWPLRLAITLIYAIPAGVAGYQLSGAFAGLGGASGLWRDAMALLGALAVAAAARARLQAASSRSREMMRHGRRRCPSGA</sequence>
<feature type="transmembrane region" description="Helical" evidence="1">
    <location>
        <begin position="76"/>
        <end position="96"/>
    </location>
</feature>
<proteinExistence type="predicted"/>
<feature type="transmembrane region" description="Helical" evidence="1">
    <location>
        <begin position="108"/>
        <end position="129"/>
    </location>
</feature>
<organism evidence="2 3">
    <name type="scientific">Methylocystis parvus</name>
    <dbReference type="NCBI Taxonomy" id="134"/>
    <lineage>
        <taxon>Bacteria</taxon>
        <taxon>Pseudomonadati</taxon>
        <taxon>Pseudomonadota</taxon>
        <taxon>Alphaproteobacteria</taxon>
        <taxon>Hyphomicrobiales</taxon>
        <taxon>Methylocystaceae</taxon>
        <taxon>Methylocystis</taxon>
    </lineage>
</organism>
<dbReference type="AlphaFoldDB" id="A0A6B8M7F6"/>